<reference evidence="3" key="1">
    <citation type="journal article" date="2006" name="Proc. Natl. Acad. Sci. U.S.A.">
        <title>Genome analysis of the smallest free-living eukaryote Ostreococcus tauri unveils many unique features.</title>
        <authorList>
            <person name="Derelle E."/>
            <person name="Ferraz C."/>
            <person name="Rombauts S."/>
            <person name="Rouze P."/>
            <person name="Worden A.Z."/>
            <person name="Robbens S."/>
            <person name="Partensky F."/>
            <person name="Degroeve S."/>
            <person name="Echeynie S."/>
            <person name="Cooke R."/>
            <person name="Saeys Y."/>
            <person name="Wuyts J."/>
            <person name="Jabbari K."/>
            <person name="Bowler C."/>
            <person name="Panaud O."/>
            <person name="Piegu B."/>
            <person name="Ball S.G."/>
            <person name="Ral J.-P."/>
            <person name="Bouget F.-Y."/>
            <person name="Piganeau G."/>
            <person name="De Baets B."/>
            <person name="Picard A."/>
            <person name="Delseny M."/>
            <person name="Demaille J."/>
            <person name="Van de Peer Y."/>
            <person name="Moreau H."/>
        </authorList>
    </citation>
    <scope>NUCLEOTIDE SEQUENCE [LARGE SCALE GENOMIC DNA]</scope>
    <source>
        <strain evidence="3">OTTH 0595 / CCAP 157/2 / RCC745</strain>
    </source>
</reference>
<dbReference type="InterPro" id="IPR006439">
    <property type="entry name" value="HAD-SF_hydro_IA"/>
</dbReference>
<feature type="region of interest" description="Disordered" evidence="1">
    <location>
        <begin position="1"/>
        <end position="25"/>
    </location>
</feature>
<dbReference type="InterPro" id="IPR023198">
    <property type="entry name" value="PGP-like_dom2"/>
</dbReference>
<dbReference type="InterPro" id="IPR036412">
    <property type="entry name" value="HAD-like_sf"/>
</dbReference>
<dbReference type="FunCoup" id="A0A090M743">
    <property type="interactions" value="565"/>
</dbReference>
<dbReference type="InterPro" id="IPR023214">
    <property type="entry name" value="HAD_sf"/>
</dbReference>
<dbReference type="PRINTS" id="PR00413">
    <property type="entry name" value="HADHALOGNASE"/>
</dbReference>
<keyword evidence="3" id="KW-1185">Reference proteome</keyword>
<gene>
    <name evidence="2" type="ORF">OT_ostta06g04120</name>
</gene>
<dbReference type="EMBL" id="CAID01000006">
    <property type="protein sequence ID" value="CEF98502.1"/>
    <property type="molecule type" value="Genomic_DNA"/>
</dbReference>
<dbReference type="RefSeq" id="XP_022839300.1">
    <property type="nucleotide sequence ID" value="XM_022984106.1"/>
</dbReference>
<protein>
    <submittedName>
        <fullName evidence="2">HAD hydrolase, subfamily IA</fullName>
    </submittedName>
</protein>
<evidence type="ECO:0000256" key="1">
    <source>
        <dbReference type="SAM" id="MobiDB-lite"/>
    </source>
</evidence>
<dbReference type="PANTHER" id="PTHR42896">
    <property type="entry name" value="XYLULOSE-1,5-BISPHOSPHATE (XUBP) PHOSPHATASE"/>
    <property type="match status" value="1"/>
</dbReference>
<dbReference type="GeneID" id="34945931"/>
<accession>A0A090M743</accession>
<sequence length="302" mass="32239">MATVRTGASTTTTRGWTRGRGGGQRARAATLARASNTTNARFALLFDCDGVIVETEELHRMAYNGAFEAFGLTIGDAALNWSVEYYDVLQNTVGGGKPKMKWHFKENGWPNTPNAPAPESDADRDALVDALQDKKTEIYKKIVEEVAVARPGILELMDEAIADPSIAVGICSAATKAGFEKVVNSVVGQERLSKLDVLMAGDDVTKKKPDPLIYNLARDKVGLPASKCLVIEDSIVGLRAAVGANMPCLITPCGSNQDADFMGEGASCVVSDVSEVRLAMLFPENAQEPQFDGVKGVSNVRA</sequence>
<dbReference type="InterPro" id="IPR044999">
    <property type="entry name" value="CbbY-like"/>
</dbReference>
<dbReference type="Gene3D" id="1.10.150.240">
    <property type="entry name" value="Putative phosphatase, domain 2"/>
    <property type="match status" value="1"/>
</dbReference>
<dbReference type="SUPFAM" id="SSF56784">
    <property type="entry name" value="HAD-like"/>
    <property type="match status" value="1"/>
</dbReference>
<dbReference type="NCBIfam" id="TIGR01509">
    <property type="entry name" value="HAD-SF-IA-v3"/>
    <property type="match status" value="1"/>
</dbReference>
<organism evidence="2 3">
    <name type="scientific">Ostreococcus tauri</name>
    <name type="common">Marine green alga</name>
    <dbReference type="NCBI Taxonomy" id="70448"/>
    <lineage>
        <taxon>Eukaryota</taxon>
        <taxon>Viridiplantae</taxon>
        <taxon>Chlorophyta</taxon>
        <taxon>Mamiellophyceae</taxon>
        <taxon>Mamiellales</taxon>
        <taxon>Bathycoccaceae</taxon>
        <taxon>Ostreococcus</taxon>
    </lineage>
</organism>
<dbReference type="STRING" id="70448.A0A090M743"/>
<dbReference type="Proteomes" id="UP000009170">
    <property type="component" value="Unassembled WGS sequence"/>
</dbReference>
<comment type="caution">
    <text evidence="2">The sequence shown here is derived from an EMBL/GenBank/DDBJ whole genome shotgun (WGS) entry which is preliminary data.</text>
</comment>
<evidence type="ECO:0000313" key="3">
    <source>
        <dbReference type="Proteomes" id="UP000009170"/>
    </source>
</evidence>
<evidence type="ECO:0000313" key="2">
    <source>
        <dbReference type="EMBL" id="CEF98502.1"/>
    </source>
</evidence>
<feature type="compositionally biased region" description="Low complexity" evidence="1">
    <location>
        <begin position="1"/>
        <end position="16"/>
    </location>
</feature>
<dbReference type="OrthoDB" id="40579at2759"/>
<dbReference type="KEGG" id="ota:OT_ostta06g04120"/>
<dbReference type="SFLD" id="SFLDG01129">
    <property type="entry name" value="C1.5:_HAD__Beta-PGM__Phosphata"/>
    <property type="match status" value="1"/>
</dbReference>
<name>A0A090M743_OSTTA</name>
<reference evidence="2 3" key="2">
    <citation type="journal article" date="2014" name="BMC Genomics">
        <title>An improved genome of the model marine alga Ostreococcus tauri unfolds by assessing Illumina de novo assemblies.</title>
        <authorList>
            <person name="Blanc-Mathieu R."/>
            <person name="Verhelst B."/>
            <person name="Derelle E."/>
            <person name="Rombauts S."/>
            <person name="Bouget F.Y."/>
            <person name="Carre I."/>
            <person name="Chateau A."/>
            <person name="Eyre-Walker A."/>
            <person name="Grimsley N."/>
            <person name="Moreau H."/>
            <person name="Piegu B."/>
            <person name="Rivals E."/>
            <person name="Schackwitz W."/>
            <person name="Van de Peer Y."/>
            <person name="Piganeau G."/>
        </authorList>
    </citation>
    <scope>NUCLEOTIDE SEQUENCE [LARGE SCALE GENOMIC DNA]</scope>
    <source>
        <strain evidence="3">OTTH 0595 / CCAP 157/2 / RCC745</strain>
    </source>
</reference>
<dbReference type="PANTHER" id="PTHR42896:SF4">
    <property type="entry name" value="OS08G0485900 PROTEIN"/>
    <property type="match status" value="1"/>
</dbReference>
<dbReference type="AlphaFoldDB" id="A0A090M743"/>
<dbReference type="InParanoid" id="A0A090M743"/>
<proteinExistence type="predicted"/>
<dbReference type="SFLD" id="SFLDS00003">
    <property type="entry name" value="Haloacid_Dehalogenase"/>
    <property type="match status" value="1"/>
</dbReference>
<dbReference type="GO" id="GO:0016787">
    <property type="term" value="F:hydrolase activity"/>
    <property type="evidence" value="ECO:0007669"/>
    <property type="project" value="UniProtKB-KW"/>
</dbReference>
<dbReference type="Gene3D" id="3.40.50.1000">
    <property type="entry name" value="HAD superfamily/HAD-like"/>
    <property type="match status" value="1"/>
</dbReference>
<dbReference type="Pfam" id="PF00702">
    <property type="entry name" value="Hydrolase"/>
    <property type="match status" value="1"/>
</dbReference>
<keyword evidence="2" id="KW-0378">Hydrolase</keyword>